<dbReference type="InterPro" id="IPR041664">
    <property type="entry name" value="AAA_16"/>
</dbReference>
<evidence type="ECO:0000256" key="2">
    <source>
        <dbReference type="ARBA" id="ARBA00022840"/>
    </source>
</evidence>
<sequence length="710" mass="80887">MRCPRCGVDNPAKNKFCGECGFPLKQPIDKGRVEMVKQEIPESLVKKILYVRDTIEKEHRDVSVVFADISGFTSISESLDPEELTELMNKCFRKLGRMVYRYEGIIDKFIGDCVMAIFGAPIAHEDDPERAVLACLDMQNAIEEINAGLDKSLKRLQIHSGINTGKVIAGKVGSDLQMEYTVMGDTVNVAQRLKDQAPPGSILVGPETYRRTKHAFDFMPLEPMRLKGKAAMVKPFEVIGKKWGSEFGLSIVHSDLIGRNQELSLLKQGYDDLIKGRSSILIIKGEIGVGKSRLLYEFRKYLTIYAPEGAIIYGRGFSYESAIPFKSILDSLHRFLIEENVSSREEDKKIIKEKLVALMEEEGVEVLPYLYKFFNIELTEAQKEKVRHLDSHSLQLQIFLAIATLLEKLSDKKPIIFIFDDIQWFDSASIELLNFLLPLIKKRRISFCLSYRLGDLSAITNLLKNIKDEYPDYTKEIPLKNLSPEDSMLLIENLMGKDVDEGLKRYIIEKSQGNPFFIEEIARNILESEAYKKGKGLTRKQIEIPGSIEAAVSSRIDGLNKEAKYLLKIASIIGRNFPETLLEELIKDRDIYQNINELEQTEILVRINKDNETYYAFRHPIFQEVTYHSILKSERVIYHKVIAETIEQKFTDRLEGISSILAHHYYYAGNTDKALSYSIKAGDEASALYANDEALLYYNQALEVATTEDV</sequence>
<evidence type="ECO:0000313" key="4">
    <source>
        <dbReference type="EMBL" id="OPX17616.1"/>
    </source>
</evidence>
<dbReference type="GO" id="GO:0005737">
    <property type="term" value="C:cytoplasm"/>
    <property type="evidence" value="ECO:0007669"/>
    <property type="project" value="TreeGrafter"/>
</dbReference>
<evidence type="ECO:0000313" key="5">
    <source>
        <dbReference type="Proteomes" id="UP000191663"/>
    </source>
</evidence>
<organism evidence="4 5">
    <name type="scientific">candidate division WOR-3 bacterium 4484_100</name>
    <dbReference type="NCBI Taxonomy" id="1936077"/>
    <lineage>
        <taxon>Bacteria</taxon>
        <taxon>Bacteria division WOR-3</taxon>
    </lineage>
</organism>
<dbReference type="GO" id="GO:0009190">
    <property type="term" value="P:cyclic nucleotide biosynthetic process"/>
    <property type="evidence" value="ECO:0007669"/>
    <property type="project" value="InterPro"/>
</dbReference>
<protein>
    <recommendedName>
        <fullName evidence="3">Guanylate cyclase domain-containing protein</fullName>
    </recommendedName>
</protein>
<dbReference type="InterPro" id="IPR001054">
    <property type="entry name" value="A/G_cyclase"/>
</dbReference>
<evidence type="ECO:0000259" key="3">
    <source>
        <dbReference type="PROSITE" id="PS50125"/>
    </source>
</evidence>
<keyword evidence="1" id="KW-0547">Nucleotide-binding</keyword>
<dbReference type="Pfam" id="PF00211">
    <property type="entry name" value="Guanylate_cyc"/>
    <property type="match status" value="1"/>
</dbReference>
<dbReference type="PANTHER" id="PTHR16305:SF28">
    <property type="entry name" value="GUANYLATE CYCLASE DOMAIN-CONTAINING PROTEIN"/>
    <property type="match status" value="1"/>
</dbReference>
<dbReference type="SMART" id="SM00044">
    <property type="entry name" value="CYCc"/>
    <property type="match status" value="1"/>
</dbReference>
<dbReference type="CDD" id="cd07302">
    <property type="entry name" value="CHD"/>
    <property type="match status" value="1"/>
</dbReference>
<dbReference type="InterPro" id="IPR029787">
    <property type="entry name" value="Nucleotide_cyclase"/>
</dbReference>
<dbReference type="GO" id="GO:0035556">
    <property type="term" value="P:intracellular signal transduction"/>
    <property type="evidence" value="ECO:0007669"/>
    <property type="project" value="InterPro"/>
</dbReference>
<comment type="caution">
    <text evidence="4">The sequence shown here is derived from an EMBL/GenBank/DDBJ whole genome shotgun (WGS) entry which is preliminary data.</text>
</comment>
<dbReference type="GO" id="GO:0004016">
    <property type="term" value="F:adenylate cyclase activity"/>
    <property type="evidence" value="ECO:0007669"/>
    <property type="project" value="UniProtKB-ARBA"/>
</dbReference>
<dbReference type="Gene3D" id="3.30.70.1230">
    <property type="entry name" value="Nucleotide cyclase"/>
    <property type="match status" value="1"/>
</dbReference>
<dbReference type="SUPFAM" id="SSF55073">
    <property type="entry name" value="Nucleotide cyclase"/>
    <property type="match status" value="1"/>
</dbReference>
<dbReference type="Gene3D" id="3.40.50.300">
    <property type="entry name" value="P-loop containing nucleotide triphosphate hydrolases"/>
    <property type="match status" value="1"/>
</dbReference>
<dbReference type="AlphaFoldDB" id="A0A1V4QFW3"/>
<evidence type="ECO:0000256" key="1">
    <source>
        <dbReference type="ARBA" id="ARBA00022741"/>
    </source>
</evidence>
<dbReference type="EMBL" id="MUKB01000100">
    <property type="protein sequence ID" value="OPX17616.1"/>
    <property type="molecule type" value="Genomic_DNA"/>
</dbReference>
<dbReference type="Pfam" id="PF13191">
    <property type="entry name" value="AAA_16"/>
    <property type="match status" value="1"/>
</dbReference>
<dbReference type="Proteomes" id="UP000191663">
    <property type="component" value="Unassembled WGS sequence"/>
</dbReference>
<dbReference type="InterPro" id="IPR027417">
    <property type="entry name" value="P-loop_NTPase"/>
</dbReference>
<accession>A0A1V4QFW3</accession>
<name>A0A1V4QFW3_UNCW3</name>
<feature type="non-terminal residue" evidence="4">
    <location>
        <position position="710"/>
    </location>
</feature>
<dbReference type="GO" id="GO:0005524">
    <property type="term" value="F:ATP binding"/>
    <property type="evidence" value="ECO:0007669"/>
    <property type="project" value="UniProtKB-KW"/>
</dbReference>
<proteinExistence type="predicted"/>
<feature type="domain" description="Guanylate cyclase" evidence="3">
    <location>
        <begin position="63"/>
        <end position="194"/>
    </location>
</feature>
<dbReference type="SUPFAM" id="SSF52540">
    <property type="entry name" value="P-loop containing nucleoside triphosphate hydrolases"/>
    <property type="match status" value="1"/>
</dbReference>
<gene>
    <name evidence="4" type="ORF">BXT86_05530</name>
</gene>
<dbReference type="PROSITE" id="PS50125">
    <property type="entry name" value="GUANYLATE_CYCLASE_2"/>
    <property type="match status" value="1"/>
</dbReference>
<keyword evidence="2" id="KW-0067">ATP-binding</keyword>
<dbReference type="PANTHER" id="PTHR16305">
    <property type="entry name" value="TESTICULAR SOLUBLE ADENYLYL CYCLASE"/>
    <property type="match status" value="1"/>
</dbReference>
<reference evidence="5" key="1">
    <citation type="submission" date="2017-01" db="EMBL/GenBank/DDBJ databases">
        <title>Novel pathways for hydrocarbon cycling and metabolic interdependencies in hydrothermal sediment communities.</title>
        <authorList>
            <person name="Dombrowski N."/>
            <person name="Seitz K."/>
            <person name="Teske A."/>
            <person name="Baker B."/>
        </authorList>
    </citation>
    <scope>NUCLEOTIDE SEQUENCE [LARGE SCALE GENOMIC DNA]</scope>
</reference>